<keyword evidence="1" id="KW-0812">Transmembrane</keyword>
<keyword evidence="1" id="KW-0472">Membrane</keyword>
<proteinExistence type="predicted"/>
<name>A0A8C2SBV4_CAPHI</name>
<dbReference type="Ensembl" id="ENSCHIT00010057945.1">
    <property type="protein sequence ID" value="ENSCHIP00010041602.1"/>
    <property type="gene ID" value="ENSCHIG00010030452.1"/>
</dbReference>
<organism evidence="2">
    <name type="scientific">Capra hircus</name>
    <name type="common">Goat</name>
    <dbReference type="NCBI Taxonomy" id="9925"/>
    <lineage>
        <taxon>Eukaryota</taxon>
        <taxon>Metazoa</taxon>
        <taxon>Chordata</taxon>
        <taxon>Craniata</taxon>
        <taxon>Vertebrata</taxon>
        <taxon>Euteleostomi</taxon>
        <taxon>Mammalia</taxon>
        <taxon>Eutheria</taxon>
        <taxon>Laurasiatheria</taxon>
        <taxon>Artiodactyla</taxon>
        <taxon>Ruminantia</taxon>
        <taxon>Pecora</taxon>
        <taxon>Bovidae</taxon>
        <taxon>Caprinae</taxon>
        <taxon>Capra</taxon>
    </lineage>
</organism>
<accession>A0A8C2SBV4</accession>
<protein>
    <recommendedName>
        <fullName evidence="3">RWD domain-containing protein</fullName>
    </recommendedName>
</protein>
<dbReference type="InterPro" id="IPR040213">
    <property type="entry name" value="GIR2-like"/>
</dbReference>
<evidence type="ECO:0000256" key="1">
    <source>
        <dbReference type="SAM" id="Phobius"/>
    </source>
</evidence>
<sequence length="124" mass="14604">MSQTLNYQHFRQEESPGMVMLFTLVTAMQEKLSERADQIKTVREEKQQKEAEAAGKQLFHGIPDTVENFLSWKAKFDAELLEIKKIKIIFRHDFWPFTFCMSASFSINILMVFPVVCIQKWLKL</sequence>
<feature type="transmembrane region" description="Helical" evidence="1">
    <location>
        <begin position="94"/>
        <end position="122"/>
    </location>
</feature>
<evidence type="ECO:0008006" key="3">
    <source>
        <dbReference type="Google" id="ProtNLM"/>
    </source>
</evidence>
<evidence type="ECO:0000313" key="2">
    <source>
        <dbReference type="Ensembl" id="ENSCHIP00010041602.1"/>
    </source>
</evidence>
<reference evidence="2" key="1">
    <citation type="submission" date="2019-03" db="EMBL/GenBank/DDBJ databases">
        <title>Genome sequencing and reference-guided assembly of Black Bengal Goat (Capra hircus).</title>
        <authorList>
            <person name="Siddiki A.Z."/>
            <person name="Baten A."/>
            <person name="Billah M."/>
            <person name="Alam M.A.U."/>
            <person name="Shawrob K.S.M."/>
            <person name="Saha S."/>
            <person name="Chowdhury M."/>
            <person name="Rahman A.H."/>
            <person name="Stear M."/>
            <person name="Miah G."/>
            <person name="Das G.B."/>
            <person name="Hossain M.M."/>
            <person name="Kumkum M."/>
            <person name="Islam M.S."/>
            <person name="Mollah A.M."/>
            <person name="Ahsan A."/>
            <person name="Tusar F."/>
            <person name="Khan M.K.I."/>
        </authorList>
    </citation>
    <scope>NUCLEOTIDE SEQUENCE [LARGE SCALE GENOMIC DNA]</scope>
</reference>
<dbReference type="PANTHER" id="PTHR12292">
    <property type="entry name" value="RWD DOMAIN-CONTAINING PROTEIN"/>
    <property type="match status" value="1"/>
</dbReference>
<keyword evidence="1" id="KW-1133">Transmembrane helix</keyword>
<dbReference type="AlphaFoldDB" id="A0A8C2SBV4"/>
<reference evidence="2" key="2">
    <citation type="submission" date="2025-08" db="UniProtKB">
        <authorList>
            <consortium name="Ensembl"/>
        </authorList>
    </citation>
    <scope>IDENTIFICATION</scope>
</reference>